<dbReference type="PANTHER" id="PTHR30302:SF1">
    <property type="entry name" value="HYDROGENASE 2 MATURATION PROTEASE"/>
    <property type="match status" value="1"/>
</dbReference>
<comment type="caution">
    <text evidence="5">The sequence shown here is derived from an EMBL/GenBank/DDBJ whole genome shotgun (WGS) entry which is preliminary data.</text>
</comment>
<dbReference type="PANTHER" id="PTHR30302">
    <property type="entry name" value="HYDROGENASE 1 MATURATION PROTEASE"/>
    <property type="match status" value="1"/>
</dbReference>
<evidence type="ECO:0000256" key="4">
    <source>
        <dbReference type="ARBA" id="ARBA00022801"/>
    </source>
</evidence>
<gene>
    <name evidence="5" type="ORF">Dthio_PD0987</name>
</gene>
<keyword evidence="6" id="KW-1185">Reference proteome</keyword>
<dbReference type="Proteomes" id="UP000005496">
    <property type="component" value="Unassembled WGS sequence"/>
</dbReference>
<evidence type="ECO:0000313" key="6">
    <source>
        <dbReference type="Proteomes" id="UP000005496"/>
    </source>
</evidence>
<dbReference type="NCBIfam" id="TIGR00072">
    <property type="entry name" value="hydrog_prot"/>
    <property type="match status" value="1"/>
</dbReference>
<dbReference type="Gene3D" id="3.40.50.1450">
    <property type="entry name" value="HybD-like"/>
    <property type="match status" value="1"/>
</dbReference>
<dbReference type="eggNOG" id="COG0680">
    <property type="taxonomic scope" value="Bacteria"/>
</dbReference>
<dbReference type="Pfam" id="PF01750">
    <property type="entry name" value="HycI"/>
    <property type="match status" value="1"/>
</dbReference>
<name>D6SSI5_9BACT</name>
<accession>D6SSI5</accession>
<comment type="similarity">
    <text evidence="1">Belongs to the peptidase A31 family.</text>
</comment>
<keyword evidence="3" id="KW-0064">Aspartyl protease</keyword>
<keyword evidence="4" id="KW-0378">Hydrolase</keyword>
<dbReference type="GO" id="GO:0004190">
    <property type="term" value="F:aspartic-type endopeptidase activity"/>
    <property type="evidence" value="ECO:0007669"/>
    <property type="project" value="UniProtKB-KW"/>
</dbReference>
<sequence>MKKSIVCIGSIWITEDMAGLQVYKRLQDTEHPRTVEVFFGGLSGLNLLPFLEQGGRVVFVDNVKGFAAPGRVVVLDQSQVIASRELRHYGHGAGLPFLLTVLPEVCTGTMPREIFLVGIEEKFTSESVQEAACLSLQIAENGRCCHGKEL</sequence>
<dbReference type="InterPro" id="IPR000671">
    <property type="entry name" value="Peptidase_A31"/>
</dbReference>
<dbReference type="InterPro" id="IPR023430">
    <property type="entry name" value="Pept_HybD-like_dom_sf"/>
</dbReference>
<organism evidence="5 6">
    <name type="scientific">Desulfonatronospira thiodismutans ASO3-1</name>
    <dbReference type="NCBI Taxonomy" id="555779"/>
    <lineage>
        <taxon>Bacteria</taxon>
        <taxon>Pseudomonadati</taxon>
        <taxon>Thermodesulfobacteriota</taxon>
        <taxon>Desulfovibrionia</taxon>
        <taxon>Desulfovibrionales</taxon>
        <taxon>Desulfonatronovibrionaceae</taxon>
        <taxon>Desulfonatronospira</taxon>
    </lineage>
</organism>
<dbReference type="EMBL" id="ACJN02000003">
    <property type="protein sequence ID" value="EFI33651.1"/>
    <property type="molecule type" value="Genomic_DNA"/>
</dbReference>
<keyword evidence="2 5" id="KW-0645">Protease</keyword>
<dbReference type="GO" id="GO:0008047">
    <property type="term" value="F:enzyme activator activity"/>
    <property type="evidence" value="ECO:0007669"/>
    <property type="project" value="InterPro"/>
</dbReference>
<evidence type="ECO:0000256" key="1">
    <source>
        <dbReference type="ARBA" id="ARBA00006814"/>
    </source>
</evidence>
<evidence type="ECO:0000256" key="3">
    <source>
        <dbReference type="ARBA" id="ARBA00022750"/>
    </source>
</evidence>
<evidence type="ECO:0000313" key="5">
    <source>
        <dbReference type="EMBL" id="EFI33651.1"/>
    </source>
</evidence>
<dbReference type="RefSeq" id="WP_008871000.1">
    <property type="nucleotide sequence ID" value="NZ_ACJN02000003.1"/>
</dbReference>
<dbReference type="GO" id="GO:0016485">
    <property type="term" value="P:protein processing"/>
    <property type="evidence" value="ECO:0007669"/>
    <property type="project" value="TreeGrafter"/>
</dbReference>
<protein>
    <submittedName>
        <fullName evidence="5">Hydrogenase maturation protease</fullName>
    </submittedName>
</protein>
<reference evidence="5" key="1">
    <citation type="submission" date="2010-05" db="EMBL/GenBank/DDBJ databases">
        <title>The draft genome of Desulfonatronospira thiodismutans ASO3-1.</title>
        <authorList>
            <consortium name="US DOE Joint Genome Institute (JGI-PGF)"/>
            <person name="Lucas S."/>
            <person name="Copeland A."/>
            <person name="Lapidus A."/>
            <person name="Cheng J.-F."/>
            <person name="Bruce D."/>
            <person name="Goodwin L."/>
            <person name="Pitluck S."/>
            <person name="Chertkov O."/>
            <person name="Brettin T."/>
            <person name="Detter J.C."/>
            <person name="Han C."/>
            <person name="Land M.L."/>
            <person name="Hauser L."/>
            <person name="Kyrpides N."/>
            <person name="Mikhailova N."/>
            <person name="Muyzer G."/>
            <person name="Woyke T."/>
        </authorList>
    </citation>
    <scope>NUCLEOTIDE SEQUENCE [LARGE SCALE GENOMIC DNA]</scope>
    <source>
        <strain evidence="5">ASO3-1</strain>
    </source>
</reference>
<dbReference type="AlphaFoldDB" id="D6SSI5"/>
<proteinExistence type="inferred from homology"/>
<dbReference type="SUPFAM" id="SSF53163">
    <property type="entry name" value="HybD-like"/>
    <property type="match status" value="1"/>
</dbReference>
<evidence type="ECO:0000256" key="2">
    <source>
        <dbReference type="ARBA" id="ARBA00022670"/>
    </source>
</evidence>